<dbReference type="Pfam" id="PF07704">
    <property type="entry name" value="PSK_trans_fac"/>
    <property type="match status" value="1"/>
</dbReference>
<comment type="caution">
    <text evidence="2">The sequence shown here is derived from an EMBL/GenBank/DDBJ whole genome shotgun (WGS) entry which is preliminary data.</text>
</comment>
<sequence length="90" mass="10295">MPIIIENLEVETLLNAAAQRSGRKKTEIMRDALQLYLAHHSTRIPSQQRLALWYAFLEDEIWPHIPQEQQGRAPSKAEREAILGYGEEGA</sequence>
<dbReference type="Proteomes" id="UP000050502">
    <property type="component" value="Unassembled WGS sequence"/>
</dbReference>
<dbReference type="RefSeq" id="WP_054491684.1">
    <property type="nucleotide sequence ID" value="NZ_BBZA01000010.1"/>
</dbReference>
<evidence type="ECO:0000313" key="2">
    <source>
        <dbReference type="EMBL" id="GAP61733.1"/>
    </source>
</evidence>
<dbReference type="Proteomes" id="UP000037784">
    <property type="component" value="Unassembled WGS sequence"/>
</dbReference>
<evidence type="ECO:0008006" key="6">
    <source>
        <dbReference type="Google" id="ProtNLM"/>
    </source>
</evidence>
<proteinExistence type="predicted"/>
<evidence type="ECO:0000313" key="5">
    <source>
        <dbReference type="Proteomes" id="UP000050502"/>
    </source>
</evidence>
<reference evidence="4" key="3">
    <citation type="submission" date="2015-08" db="EMBL/GenBank/DDBJ databases">
        <title>Draft Genome Sequence of a Heterotrophic Facultative Anaerobic Bacterium Ardenticatena maritima Strain 110S.</title>
        <authorList>
            <person name="Kawaichi S."/>
            <person name="Yoshida T."/>
            <person name="Sako Y."/>
            <person name="Nakamura R."/>
        </authorList>
    </citation>
    <scope>NUCLEOTIDE SEQUENCE [LARGE SCALE GENOMIC DNA]</scope>
    <source>
        <strain evidence="4">110S</strain>
    </source>
</reference>
<dbReference type="OrthoDB" id="27145at2"/>
<reference evidence="3 5" key="2">
    <citation type="submission" date="2015-07" db="EMBL/GenBank/DDBJ databases">
        <title>Whole genome sequence of Ardenticatena maritima DSM 23922.</title>
        <authorList>
            <person name="Hemp J."/>
            <person name="Ward L.M."/>
            <person name="Pace L.A."/>
            <person name="Fischer W.W."/>
        </authorList>
    </citation>
    <scope>NUCLEOTIDE SEQUENCE [LARGE SCALE GENOMIC DNA]</scope>
    <source>
        <strain evidence="3 5">110S</strain>
    </source>
</reference>
<evidence type="ECO:0000313" key="3">
    <source>
        <dbReference type="EMBL" id="KPL87965.1"/>
    </source>
</evidence>
<keyword evidence="4" id="KW-1185">Reference proteome</keyword>
<protein>
    <recommendedName>
        <fullName evidence="6">Ribbon-helix-helix protein CopG domain-containing protein</fullName>
    </recommendedName>
</protein>
<dbReference type="STRING" id="872965.SE16_10615"/>
<name>A0A0M8K4X6_9CHLR</name>
<dbReference type="EMBL" id="LGKN01000005">
    <property type="protein sequence ID" value="KPL87965.1"/>
    <property type="molecule type" value="Genomic_DNA"/>
</dbReference>
<feature type="region of interest" description="Disordered" evidence="1">
    <location>
        <begin position="67"/>
        <end position="90"/>
    </location>
</feature>
<organism evidence="2 4">
    <name type="scientific">Ardenticatena maritima</name>
    <dbReference type="NCBI Taxonomy" id="872965"/>
    <lineage>
        <taxon>Bacteria</taxon>
        <taxon>Bacillati</taxon>
        <taxon>Chloroflexota</taxon>
        <taxon>Ardenticatenia</taxon>
        <taxon>Ardenticatenales</taxon>
        <taxon>Ardenticatenaceae</taxon>
        <taxon>Ardenticatena</taxon>
    </lineage>
</organism>
<accession>A0A0M8K4X6</accession>
<evidence type="ECO:0000256" key="1">
    <source>
        <dbReference type="SAM" id="MobiDB-lite"/>
    </source>
</evidence>
<reference evidence="2" key="1">
    <citation type="journal article" date="2015" name="Genome Announc.">
        <title>Draft Genome Sequence of a Heterotrophic Facultative Anaerobic Thermophilic Bacterium, Ardenticatena maritima Strain 110ST.</title>
        <authorList>
            <person name="Kawaichi S."/>
            <person name="Yoshida T."/>
            <person name="Sako Y."/>
            <person name="Nakamura R."/>
        </authorList>
    </citation>
    <scope>NUCLEOTIDE SEQUENCE [LARGE SCALE GENOMIC DNA]</scope>
    <source>
        <strain evidence="2">110S</strain>
    </source>
</reference>
<dbReference type="AlphaFoldDB" id="A0A0M8K4X6"/>
<dbReference type="InterPro" id="IPR011660">
    <property type="entry name" value="VapB-like"/>
</dbReference>
<gene>
    <name evidence="2" type="ORF">ARMA_0156</name>
    <name evidence="3" type="ORF">SE16_10615</name>
</gene>
<dbReference type="EMBL" id="BBZA01000010">
    <property type="protein sequence ID" value="GAP61733.1"/>
    <property type="molecule type" value="Genomic_DNA"/>
</dbReference>
<evidence type="ECO:0000313" key="4">
    <source>
        <dbReference type="Proteomes" id="UP000037784"/>
    </source>
</evidence>